<protein>
    <submittedName>
        <fullName evidence="1">Carbon catabolite repressor protein 4</fullName>
    </submittedName>
</protein>
<organism evidence="1 2">
    <name type="scientific">Holotrichia oblita</name>
    <name type="common">Chafer beetle</name>
    <dbReference type="NCBI Taxonomy" id="644536"/>
    <lineage>
        <taxon>Eukaryota</taxon>
        <taxon>Metazoa</taxon>
        <taxon>Ecdysozoa</taxon>
        <taxon>Arthropoda</taxon>
        <taxon>Hexapoda</taxon>
        <taxon>Insecta</taxon>
        <taxon>Pterygota</taxon>
        <taxon>Neoptera</taxon>
        <taxon>Endopterygota</taxon>
        <taxon>Coleoptera</taxon>
        <taxon>Polyphaga</taxon>
        <taxon>Scarabaeiformia</taxon>
        <taxon>Scarabaeidae</taxon>
        <taxon>Melolonthinae</taxon>
        <taxon>Holotrichia</taxon>
    </lineage>
</organism>
<keyword evidence="2" id="KW-1185">Reference proteome</keyword>
<name>A0ACB9TDT2_HOLOL</name>
<sequence length="554" mass="64468">MSAKDVKIAYIRSLDRTAQCDFTFWLTVTHPKYGSLNQEIKSVCQIDNNLEFLLNHTRSKISKLWLGDEASDDQVDDLAKEIKISLSRNEQELSGNMACRELIQYKNKIKLQIFGTTYRVVVNAPLIFQLTIPKNMYTNTFAKPQRIKGIHMHKGLSKYKWSKSKDKARWTDIYYEINYNISPEDLGYYLKLTVYPHSKDRTVGPTVEAITENTVEILPDLPTSCVQIEYRNQYTQDKLSGKNLRVVSYNILADRYTDDKFEYCDPRFLSVDYRKQAILKEIINYKADIICMQEVGLEEYKDFFRDQFKNNDYISSFFKKGNMIPEGLAVVFDRNRFKKIDCTHIVFSQEIKRHNIYRDVWNLMKKYKEVKELFLKQHTSLLVTILQLVETGDILVVANTHLYYHCEAGHIRLLQIAMALKYIKQRINHIQSKEKGNVSVIFCGDFNSRPETAVYQLLSCGEINEHEENLDCIGGPKSNIFRHNFKFVSACGTPEYTNYTEDFKGCLDYIFCQSNVKVTQVLPFPAEEDLSTDTALPNKYFPSDHIALVADLKL</sequence>
<dbReference type="Proteomes" id="UP001056778">
    <property type="component" value="Chromosome 3"/>
</dbReference>
<comment type="caution">
    <text evidence="1">The sequence shown here is derived from an EMBL/GenBank/DDBJ whole genome shotgun (WGS) entry which is preliminary data.</text>
</comment>
<reference evidence="1" key="1">
    <citation type="submission" date="2022-04" db="EMBL/GenBank/DDBJ databases">
        <title>Chromosome-scale genome assembly of Holotrichia oblita Faldermann.</title>
        <authorList>
            <person name="Rongchong L."/>
        </authorList>
    </citation>
    <scope>NUCLEOTIDE SEQUENCE</scope>
    <source>
        <strain evidence="1">81SQS9</strain>
    </source>
</reference>
<dbReference type="EMBL" id="CM043017">
    <property type="protein sequence ID" value="KAI4464912.1"/>
    <property type="molecule type" value="Genomic_DNA"/>
</dbReference>
<evidence type="ECO:0000313" key="2">
    <source>
        <dbReference type="Proteomes" id="UP001056778"/>
    </source>
</evidence>
<evidence type="ECO:0000313" key="1">
    <source>
        <dbReference type="EMBL" id="KAI4464912.1"/>
    </source>
</evidence>
<gene>
    <name evidence="1" type="ORF">MML48_3g00019471</name>
</gene>
<accession>A0ACB9TDT2</accession>
<proteinExistence type="predicted"/>